<proteinExistence type="predicted"/>
<sequence>MVEPKVAPTEPKPEPKPAAPSPEDVALANSIDSGIPVVYVDQPGGDVTPAPGSATSAEKEPQPKEPPKAEKPPSGEKPPEKPKAKAPASKEAPAGEPEGDGTPKEDDEDPFKGVKPRDVLVKLLEHPEIGPVLQNWADRAGDAQVATALEKERPTIEADTRRSEAEKAEDERFSGMTKEQIAEEIAGDEKVATAYARFQQRKEAGSQPNAEAIAQTSQLYSYTSRVAAVSSLIEGSELSAEVKESLKPDNFTHLKTEGIREWEKAVFQALVTHTAEARAEELLNERWETYQQEHLAETDGDRPPMVRGRKVDGVLPDLMTDTTKLFEDAFTRDPTKK</sequence>
<name>A0A0F9L9N8_9ZZZZ</name>
<dbReference type="EMBL" id="LAZR01006509">
    <property type="protein sequence ID" value="KKM91619.1"/>
    <property type="molecule type" value="Genomic_DNA"/>
</dbReference>
<evidence type="ECO:0000313" key="2">
    <source>
        <dbReference type="EMBL" id="KKM91619.1"/>
    </source>
</evidence>
<feature type="compositionally biased region" description="Basic and acidic residues" evidence="1">
    <location>
        <begin position="149"/>
        <end position="173"/>
    </location>
</feature>
<protein>
    <submittedName>
        <fullName evidence="2">Uncharacterized protein</fullName>
    </submittedName>
</protein>
<evidence type="ECO:0000256" key="1">
    <source>
        <dbReference type="SAM" id="MobiDB-lite"/>
    </source>
</evidence>
<comment type="caution">
    <text evidence="2">The sequence shown here is derived from an EMBL/GenBank/DDBJ whole genome shotgun (WGS) entry which is preliminary data.</text>
</comment>
<feature type="region of interest" description="Disordered" evidence="1">
    <location>
        <begin position="147"/>
        <end position="178"/>
    </location>
</feature>
<feature type="compositionally biased region" description="Low complexity" evidence="1">
    <location>
        <begin position="85"/>
        <end position="96"/>
    </location>
</feature>
<accession>A0A0F9L9N8</accession>
<reference evidence="2" key="1">
    <citation type="journal article" date="2015" name="Nature">
        <title>Complex archaea that bridge the gap between prokaryotes and eukaryotes.</title>
        <authorList>
            <person name="Spang A."/>
            <person name="Saw J.H."/>
            <person name="Jorgensen S.L."/>
            <person name="Zaremba-Niedzwiedzka K."/>
            <person name="Martijn J."/>
            <person name="Lind A.E."/>
            <person name="van Eijk R."/>
            <person name="Schleper C."/>
            <person name="Guy L."/>
            <person name="Ettema T.J."/>
        </authorList>
    </citation>
    <scope>NUCLEOTIDE SEQUENCE</scope>
</reference>
<feature type="region of interest" description="Disordered" evidence="1">
    <location>
        <begin position="1"/>
        <end position="116"/>
    </location>
</feature>
<dbReference type="AlphaFoldDB" id="A0A0F9L9N8"/>
<organism evidence="2">
    <name type="scientific">marine sediment metagenome</name>
    <dbReference type="NCBI Taxonomy" id="412755"/>
    <lineage>
        <taxon>unclassified sequences</taxon>
        <taxon>metagenomes</taxon>
        <taxon>ecological metagenomes</taxon>
    </lineage>
</organism>
<feature type="compositionally biased region" description="Basic and acidic residues" evidence="1">
    <location>
        <begin position="57"/>
        <end position="83"/>
    </location>
</feature>
<gene>
    <name evidence="2" type="ORF">LCGC14_1226670</name>
</gene>